<accession>A0A3E1QAJ1</accession>
<feature type="transmembrane region" description="Helical" evidence="5">
    <location>
        <begin position="375"/>
        <end position="393"/>
    </location>
</feature>
<feature type="transmembrane region" description="Helical" evidence="5">
    <location>
        <begin position="153"/>
        <end position="170"/>
    </location>
</feature>
<reference evidence="7 8" key="1">
    <citation type="journal article" date="2007" name="Int. J. Syst. Evol. Microbiol.">
        <title>Marixanthomonas ophiurae gen. nov., sp. nov., a marine bacterium of the family Flavobacteriaceae isolated from a deep-sea brittle star.</title>
        <authorList>
            <person name="Romanenko L.A."/>
            <person name="Uchino M."/>
            <person name="Frolova G.M."/>
            <person name="Mikhailov V.V."/>
        </authorList>
    </citation>
    <scope>NUCLEOTIDE SEQUENCE [LARGE SCALE GENOMIC DNA]</scope>
    <source>
        <strain evidence="7 8">KMM 3046</strain>
    </source>
</reference>
<dbReference type="PANTHER" id="PTHR37422">
    <property type="entry name" value="TEICHURONIC ACID BIOSYNTHESIS PROTEIN TUAE"/>
    <property type="match status" value="1"/>
</dbReference>
<feature type="transmembrane region" description="Helical" evidence="5">
    <location>
        <begin position="351"/>
        <end position="370"/>
    </location>
</feature>
<dbReference type="Proteomes" id="UP000261082">
    <property type="component" value="Unassembled WGS sequence"/>
</dbReference>
<evidence type="ECO:0000313" key="7">
    <source>
        <dbReference type="EMBL" id="RFN59155.1"/>
    </source>
</evidence>
<dbReference type="RefSeq" id="WP_117158155.1">
    <property type="nucleotide sequence ID" value="NZ_QVID01000001.1"/>
</dbReference>
<evidence type="ECO:0000313" key="8">
    <source>
        <dbReference type="Proteomes" id="UP000261082"/>
    </source>
</evidence>
<feature type="transmembrane region" description="Helical" evidence="5">
    <location>
        <begin position="57"/>
        <end position="78"/>
    </location>
</feature>
<organism evidence="7 8">
    <name type="scientific">Marixanthomonas ophiurae</name>
    <dbReference type="NCBI Taxonomy" id="387659"/>
    <lineage>
        <taxon>Bacteria</taxon>
        <taxon>Pseudomonadati</taxon>
        <taxon>Bacteroidota</taxon>
        <taxon>Flavobacteriia</taxon>
        <taxon>Flavobacteriales</taxon>
        <taxon>Flavobacteriaceae</taxon>
        <taxon>Marixanthomonas</taxon>
    </lineage>
</organism>
<dbReference type="PANTHER" id="PTHR37422:SF17">
    <property type="entry name" value="O-ANTIGEN LIGASE"/>
    <property type="match status" value="1"/>
</dbReference>
<protein>
    <submittedName>
        <fullName evidence="7">O-antigen ligase family protein</fullName>
    </submittedName>
</protein>
<dbReference type="Pfam" id="PF04932">
    <property type="entry name" value="Wzy_C"/>
    <property type="match status" value="1"/>
</dbReference>
<dbReference type="InterPro" id="IPR051533">
    <property type="entry name" value="WaaL-like"/>
</dbReference>
<feature type="transmembrane region" description="Helical" evidence="5">
    <location>
        <begin position="7"/>
        <end position="22"/>
    </location>
</feature>
<evidence type="ECO:0000256" key="4">
    <source>
        <dbReference type="ARBA" id="ARBA00023136"/>
    </source>
</evidence>
<comment type="subcellular location">
    <subcellularLocation>
        <location evidence="1">Membrane</location>
        <topology evidence="1">Multi-pass membrane protein</topology>
    </subcellularLocation>
</comment>
<keyword evidence="3 5" id="KW-1133">Transmembrane helix</keyword>
<name>A0A3E1QAJ1_9FLAO</name>
<feature type="transmembrane region" description="Helical" evidence="5">
    <location>
        <begin position="28"/>
        <end position="45"/>
    </location>
</feature>
<evidence type="ECO:0000256" key="5">
    <source>
        <dbReference type="SAM" id="Phobius"/>
    </source>
</evidence>
<dbReference type="GO" id="GO:0016874">
    <property type="term" value="F:ligase activity"/>
    <property type="evidence" value="ECO:0007669"/>
    <property type="project" value="UniProtKB-KW"/>
</dbReference>
<gene>
    <name evidence="7" type="ORF">DZ858_03510</name>
</gene>
<feature type="transmembrane region" description="Helical" evidence="5">
    <location>
        <begin position="110"/>
        <end position="133"/>
    </location>
</feature>
<dbReference type="OrthoDB" id="1424618at2"/>
<dbReference type="AlphaFoldDB" id="A0A3E1QAJ1"/>
<evidence type="ECO:0000259" key="6">
    <source>
        <dbReference type="Pfam" id="PF04932"/>
    </source>
</evidence>
<evidence type="ECO:0000256" key="2">
    <source>
        <dbReference type="ARBA" id="ARBA00022692"/>
    </source>
</evidence>
<evidence type="ECO:0000256" key="3">
    <source>
        <dbReference type="ARBA" id="ARBA00022989"/>
    </source>
</evidence>
<keyword evidence="2 5" id="KW-0812">Transmembrane</keyword>
<comment type="caution">
    <text evidence="7">The sequence shown here is derived from an EMBL/GenBank/DDBJ whole genome shotgun (WGS) entry which is preliminary data.</text>
</comment>
<keyword evidence="7" id="KW-0436">Ligase</keyword>
<feature type="transmembrane region" description="Helical" evidence="5">
    <location>
        <begin position="322"/>
        <end position="345"/>
    </location>
</feature>
<proteinExistence type="predicted"/>
<feature type="transmembrane region" description="Helical" evidence="5">
    <location>
        <begin position="182"/>
        <end position="210"/>
    </location>
</feature>
<sequence length="401" mass="45880">MKILLSAIYPYVYLLLFVTIPFEDYVRALPNILLGILVIVFPFIVKKDDFKKIDQSLILILLFFFGYLLVNAALSGTLGEDFSIIKKVLIAVGLVLLYIPVNDFNKIKKAIIFSSVAAIIFSVVNIVILTNTLNDFHFGDSPMIIEALLVDRLYLGMLSVLSILVSYSLMRPKFHPKNRYYLANMIINILFLFLIGTKIALLLLVFLLLLRQLYGTKKRVRIPILVLFIAILGTLFYVGFTHKDDKEPSILTSLVTNTMTWELRSETWECGWKTAKKEGVNLTGIGFYNTKDRLVSCYENIIDSEKKQDFTNKRYNTHNQFLDFYVSTGLIGFLLFSILITALFIKKRKKYFPIALLLSLVAYCMVENVFHRQIGAYYIGFILIVLVSNKMVAQNNTINEG</sequence>
<evidence type="ECO:0000256" key="1">
    <source>
        <dbReference type="ARBA" id="ARBA00004141"/>
    </source>
</evidence>
<keyword evidence="4 5" id="KW-0472">Membrane</keyword>
<feature type="domain" description="O-antigen ligase-related" evidence="6">
    <location>
        <begin position="184"/>
        <end position="336"/>
    </location>
</feature>
<dbReference type="EMBL" id="QVID01000001">
    <property type="protein sequence ID" value="RFN59155.1"/>
    <property type="molecule type" value="Genomic_DNA"/>
</dbReference>
<feature type="transmembrane region" description="Helical" evidence="5">
    <location>
        <begin position="222"/>
        <end position="240"/>
    </location>
</feature>
<dbReference type="GO" id="GO:0016020">
    <property type="term" value="C:membrane"/>
    <property type="evidence" value="ECO:0007669"/>
    <property type="project" value="UniProtKB-SubCell"/>
</dbReference>
<keyword evidence="8" id="KW-1185">Reference proteome</keyword>
<dbReference type="InterPro" id="IPR007016">
    <property type="entry name" value="O-antigen_ligase-rel_domated"/>
</dbReference>